<keyword evidence="2" id="KW-1003">Cell membrane</keyword>
<dbReference type="GO" id="GO:0022857">
    <property type="term" value="F:transmembrane transporter activity"/>
    <property type="evidence" value="ECO:0007669"/>
    <property type="project" value="InterPro"/>
</dbReference>
<feature type="transmembrane region" description="Helical" evidence="7">
    <location>
        <begin position="404"/>
        <end position="426"/>
    </location>
</feature>
<feature type="transmembrane region" description="Helical" evidence="7">
    <location>
        <begin position="270"/>
        <end position="295"/>
    </location>
</feature>
<dbReference type="PATRIC" id="fig|1653479.3.peg.2915"/>
<evidence type="ECO:0000313" key="8">
    <source>
        <dbReference type="EMBL" id="AMY24173.1"/>
    </source>
</evidence>
<dbReference type="InterPro" id="IPR002293">
    <property type="entry name" value="AA/rel_permease1"/>
</dbReference>
<evidence type="ECO:0000256" key="7">
    <source>
        <dbReference type="SAM" id="Phobius"/>
    </source>
</evidence>
<dbReference type="GO" id="GO:0005886">
    <property type="term" value="C:plasma membrane"/>
    <property type="evidence" value="ECO:0007669"/>
    <property type="project" value="UniProtKB-SubCell"/>
</dbReference>
<feature type="transmembrane region" description="Helical" evidence="7">
    <location>
        <begin position="188"/>
        <end position="211"/>
    </location>
</feature>
<feature type="transmembrane region" description="Helical" evidence="7">
    <location>
        <begin position="471"/>
        <end position="496"/>
    </location>
</feature>
<dbReference type="InterPro" id="IPR050367">
    <property type="entry name" value="APC_superfamily"/>
</dbReference>
<feature type="transmembrane region" description="Helical" evidence="7">
    <location>
        <begin position="159"/>
        <end position="176"/>
    </location>
</feature>
<feature type="transmembrane region" description="Helical" evidence="7">
    <location>
        <begin position="110"/>
        <end position="139"/>
    </location>
</feature>
<dbReference type="OrthoDB" id="138827at2"/>
<keyword evidence="9" id="KW-1185">Reference proteome</keyword>
<keyword evidence="5 7" id="KW-0472">Membrane</keyword>
<dbReference type="PIRSF" id="PIRSF006060">
    <property type="entry name" value="AA_transporter"/>
    <property type="match status" value="1"/>
</dbReference>
<protein>
    <submittedName>
        <fullName evidence="8">Putrescine importer PuuP</fullName>
    </submittedName>
</protein>
<evidence type="ECO:0000256" key="5">
    <source>
        <dbReference type="ARBA" id="ARBA00023136"/>
    </source>
</evidence>
<feature type="region of interest" description="Disordered" evidence="6">
    <location>
        <begin position="1"/>
        <end position="20"/>
    </location>
</feature>
<dbReference type="KEGG" id="rhs:A3Q41_02882"/>
<evidence type="ECO:0000256" key="4">
    <source>
        <dbReference type="ARBA" id="ARBA00022989"/>
    </source>
</evidence>
<evidence type="ECO:0000256" key="3">
    <source>
        <dbReference type="ARBA" id="ARBA00022692"/>
    </source>
</evidence>
<keyword evidence="4 7" id="KW-1133">Transmembrane helix</keyword>
<feature type="transmembrane region" description="Helical" evidence="7">
    <location>
        <begin position="231"/>
        <end position="250"/>
    </location>
</feature>
<feature type="transmembrane region" description="Helical" evidence="7">
    <location>
        <begin position="57"/>
        <end position="81"/>
    </location>
</feature>
<sequence>MNPSTEGSNMGKNASGPSPAAGEVSAKGLATGTVGTFSGAILGISSVAPGYTLTASIGLIVAAVGLKMPAILIAGFVPMFLTAYAYRELNSESPDCGASFTWSTKAFGPYVGWMCGWGMVIATIIVLSNLAAIAVQFFYLFIAKLFDTPSIADLPGNKFVNVGTTLVFIAAATWIASRGITTSEKLQIVTVGFQMVLLVVFAVVALIHVGAGDAPGEVTFDLDWFNPFTGVAVGAFVIGLTGSIFAFWGWDTCLTLGEESKNPKTTPGRAGLLCVATILLTYLLVAVAAMMYAGVGEDGLGLGNPDNAENVFGSLADPVLGKWGGLLLFLAVLVSSLASLQTTFLPAARTMLAMGSYGAFPKKFAEVSPRFLVPSYATVVAGAITAGFYTVVTFLSERTLIDTIAALGIMICWYYGITAFACIWYFRGRLFDSVRNTVFRFLFPLLGGLMLLAVFVISLGESMNPDNASGASIGGIGLVFFLGFGILVLGAVLMIVMRFRHPAFFEGKTLDRNTSALRDESDLAGR</sequence>
<evidence type="ECO:0000313" key="9">
    <source>
        <dbReference type="Proteomes" id="UP000076038"/>
    </source>
</evidence>
<dbReference type="Gene3D" id="1.20.1740.10">
    <property type="entry name" value="Amino acid/polyamine transporter I"/>
    <property type="match status" value="1"/>
</dbReference>
<dbReference type="AlphaFoldDB" id="A0A143QLX7"/>
<dbReference type="PANTHER" id="PTHR42770">
    <property type="entry name" value="AMINO ACID TRANSPORTER-RELATED"/>
    <property type="match status" value="1"/>
</dbReference>
<evidence type="ECO:0000256" key="6">
    <source>
        <dbReference type="SAM" id="MobiDB-lite"/>
    </source>
</evidence>
<accession>A0A143QLX7</accession>
<organism evidence="8 9">
    <name type="scientific">Rhodococcoides fascians</name>
    <name type="common">Rhodococcus fascians</name>
    <dbReference type="NCBI Taxonomy" id="1828"/>
    <lineage>
        <taxon>Bacteria</taxon>
        <taxon>Bacillati</taxon>
        <taxon>Actinomycetota</taxon>
        <taxon>Actinomycetes</taxon>
        <taxon>Mycobacteriales</taxon>
        <taxon>Nocardiaceae</taxon>
        <taxon>Rhodococcoides</taxon>
    </lineage>
</organism>
<dbReference type="EMBL" id="CP015220">
    <property type="protein sequence ID" value="AMY24173.1"/>
    <property type="molecule type" value="Genomic_DNA"/>
</dbReference>
<proteinExistence type="predicted"/>
<feature type="compositionally biased region" description="Polar residues" evidence="6">
    <location>
        <begin position="1"/>
        <end position="16"/>
    </location>
</feature>
<keyword evidence="3 7" id="KW-0812">Transmembrane</keyword>
<dbReference type="Proteomes" id="UP000076038">
    <property type="component" value="Chromosome"/>
</dbReference>
<reference evidence="8 9" key="1">
    <citation type="journal article" date="2016" name="Genome Announc.">
        <title>Complete Genome and Plasmid Sequences for Rhodococcus fascians D188 and Draft Sequences for Rhodococcus Isolates PBTS 1 and PBTS 2.</title>
        <authorList>
            <person name="Stamler R.A."/>
            <person name="Vereecke D."/>
            <person name="Zhang Y."/>
            <person name="Schilkey F."/>
            <person name="Devitt N."/>
            <person name="Randall J.J."/>
        </authorList>
    </citation>
    <scope>NUCLEOTIDE SEQUENCE [LARGE SCALE GENOMIC DNA]</scope>
    <source>
        <strain evidence="8 9">PBTS2</strain>
    </source>
</reference>
<reference evidence="9" key="2">
    <citation type="submission" date="2016-04" db="EMBL/GenBank/DDBJ databases">
        <title>Complete Genome and Plasmid Sequences for Rhodococcus fascians D188 and Draft Sequences for Rhodococcus spp. Isolates PBTS 1 and PBTS 2.</title>
        <authorList>
            <person name="Stamer R."/>
            <person name="Vereecke D."/>
            <person name="Zhang Y."/>
            <person name="Schilkey F."/>
            <person name="Devitt N."/>
            <person name="Randall J."/>
        </authorList>
    </citation>
    <scope>NUCLEOTIDE SEQUENCE [LARGE SCALE GENOMIC DNA]</scope>
    <source>
        <strain evidence="9">PBTS2</strain>
    </source>
</reference>
<feature type="transmembrane region" description="Helical" evidence="7">
    <location>
        <begin position="371"/>
        <end position="392"/>
    </location>
</feature>
<dbReference type="PANTHER" id="PTHR42770:SF7">
    <property type="entry name" value="MEMBRANE PROTEIN"/>
    <property type="match status" value="1"/>
</dbReference>
<evidence type="ECO:0000256" key="2">
    <source>
        <dbReference type="ARBA" id="ARBA00022475"/>
    </source>
</evidence>
<feature type="transmembrane region" description="Helical" evidence="7">
    <location>
        <begin position="323"/>
        <end position="345"/>
    </location>
</feature>
<feature type="transmembrane region" description="Helical" evidence="7">
    <location>
        <begin position="438"/>
        <end position="459"/>
    </location>
</feature>
<evidence type="ECO:0000256" key="1">
    <source>
        <dbReference type="ARBA" id="ARBA00004651"/>
    </source>
</evidence>
<dbReference type="Pfam" id="PF13520">
    <property type="entry name" value="AA_permease_2"/>
    <property type="match status" value="1"/>
</dbReference>
<name>A0A143QLX7_RHOFA</name>
<comment type="subcellular location">
    <subcellularLocation>
        <location evidence="1">Cell membrane</location>
        <topology evidence="1">Multi-pass membrane protein</topology>
    </subcellularLocation>
</comment>
<gene>
    <name evidence="8" type="primary">puuP_3</name>
    <name evidence="8" type="ORF">A3Q41_02882</name>
</gene>